<comment type="caution">
    <text evidence="2">The sequence shown here is derived from an EMBL/GenBank/DDBJ whole genome shotgun (WGS) entry which is preliminary data.</text>
</comment>
<keyword evidence="1" id="KW-0472">Membrane</keyword>
<gene>
    <name evidence="2" type="ORF">BSTOLATCC_MIC58267</name>
</gene>
<dbReference type="Proteomes" id="UP001162131">
    <property type="component" value="Unassembled WGS sequence"/>
</dbReference>
<feature type="transmembrane region" description="Helical" evidence="1">
    <location>
        <begin position="171"/>
        <end position="190"/>
    </location>
</feature>
<keyword evidence="3" id="KW-1185">Reference proteome</keyword>
<feature type="transmembrane region" description="Helical" evidence="1">
    <location>
        <begin position="100"/>
        <end position="118"/>
    </location>
</feature>
<feature type="transmembrane region" description="Helical" evidence="1">
    <location>
        <begin position="139"/>
        <end position="159"/>
    </location>
</feature>
<feature type="transmembrane region" description="Helical" evidence="1">
    <location>
        <begin position="21"/>
        <end position="43"/>
    </location>
</feature>
<dbReference type="AlphaFoldDB" id="A0AAU9K0P4"/>
<proteinExistence type="predicted"/>
<reference evidence="2" key="1">
    <citation type="submission" date="2021-09" db="EMBL/GenBank/DDBJ databases">
        <authorList>
            <consortium name="AG Swart"/>
            <person name="Singh M."/>
            <person name="Singh A."/>
            <person name="Seah K."/>
            <person name="Emmerich C."/>
        </authorList>
    </citation>
    <scope>NUCLEOTIDE SEQUENCE</scope>
    <source>
        <strain evidence="2">ATCC30299</strain>
    </source>
</reference>
<keyword evidence="1" id="KW-1133">Transmembrane helix</keyword>
<protein>
    <submittedName>
        <fullName evidence="2">Uncharacterized protein</fullName>
    </submittedName>
</protein>
<name>A0AAU9K0P4_9CILI</name>
<dbReference type="EMBL" id="CAJZBQ010000056">
    <property type="protein sequence ID" value="CAG9333455.1"/>
    <property type="molecule type" value="Genomic_DNA"/>
</dbReference>
<evidence type="ECO:0000313" key="3">
    <source>
        <dbReference type="Proteomes" id="UP001162131"/>
    </source>
</evidence>
<keyword evidence="1" id="KW-0812">Transmembrane</keyword>
<accession>A0AAU9K0P4</accession>
<evidence type="ECO:0000256" key="1">
    <source>
        <dbReference type="SAM" id="Phobius"/>
    </source>
</evidence>
<evidence type="ECO:0000313" key="2">
    <source>
        <dbReference type="EMBL" id="CAG9333455.1"/>
    </source>
</evidence>
<sequence length="204" mass="23336">MENQRRISKICTLQPHQHMKLNALANLILMILFVICLSIKHWFSYGKSDFSLREIYMGGENKSWRVYGDFKNMCNQKNLNKYPDLREDCLQITNFELAGIMYICLTVFALLLQGYCIVSSASIGWNTGMGLFQFDFPHILTPIAFAFSMIVWIMLISVAFLNDFGTGPGMWLANLATSLEFGVAVHYVIFKGYMDGKYSYPLVS</sequence>
<organism evidence="2 3">
    <name type="scientific">Blepharisma stoltei</name>
    <dbReference type="NCBI Taxonomy" id="1481888"/>
    <lineage>
        <taxon>Eukaryota</taxon>
        <taxon>Sar</taxon>
        <taxon>Alveolata</taxon>
        <taxon>Ciliophora</taxon>
        <taxon>Postciliodesmatophora</taxon>
        <taxon>Heterotrichea</taxon>
        <taxon>Heterotrichida</taxon>
        <taxon>Blepharismidae</taxon>
        <taxon>Blepharisma</taxon>
    </lineage>
</organism>